<reference evidence="1 2" key="1">
    <citation type="journal article" date="2018" name="Sci. Rep.">
        <title>Comparative genomics provides insights into the lifestyle and reveals functional heterogeneity of dark septate endophytic fungi.</title>
        <authorList>
            <person name="Knapp D.G."/>
            <person name="Nemeth J.B."/>
            <person name="Barry K."/>
            <person name="Hainaut M."/>
            <person name="Henrissat B."/>
            <person name="Johnson J."/>
            <person name="Kuo A."/>
            <person name="Lim J.H.P."/>
            <person name="Lipzen A."/>
            <person name="Nolan M."/>
            <person name="Ohm R.A."/>
            <person name="Tamas L."/>
            <person name="Grigoriev I.V."/>
            <person name="Spatafora J.W."/>
            <person name="Nagy L.G."/>
            <person name="Kovacs G.M."/>
        </authorList>
    </citation>
    <scope>NUCLEOTIDE SEQUENCE [LARGE SCALE GENOMIC DNA]</scope>
    <source>
        <strain evidence="1 2">DSE2036</strain>
    </source>
</reference>
<keyword evidence="2" id="KW-1185">Reference proteome</keyword>
<feature type="non-terminal residue" evidence="1">
    <location>
        <position position="1"/>
    </location>
</feature>
<protein>
    <submittedName>
        <fullName evidence="1">Uncharacterized protein</fullName>
    </submittedName>
</protein>
<sequence>AKFGQFGLNTFYNAIPILDNANDCFNTAKLTHNAAQRINAFEIHQVQPLLQAVKENFKPKGSGTYINLQRRYMS</sequence>
<organism evidence="1 2">
    <name type="scientific">Periconia macrospinosa</name>
    <dbReference type="NCBI Taxonomy" id="97972"/>
    <lineage>
        <taxon>Eukaryota</taxon>
        <taxon>Fungi</taxon>
        <taxon>Dikarya</taxon>
        <taxon>Ascomycota</taxon>
        <taxon>Pezizomycotina</taxon>
        <taxon>Dothideomycetes</taxon>
        <taxon>Pleosporomycetidae</taxon>
        <taxon>Pleosporales</taxon>
        <taxon>Massarineae</taxon>
        <taxon>Periconiaceae</taxon>
        <taxon>Periconia</taxon>
    </lineage>
</organism>
<dbReference type="OrthoDB" id="4363844at2759"/>
<accession>A0A2V1D1C3</accession>
<dbReference type="EMBL" id="KZ805905">
    <property type="protein sequence ID" value="PVH91283.1"/>
    <property type="molecule type" value="Genomic_DNA"/>
</dbReference>
<evidence type="ECO:0000313" key="1">
    <source>
        <dbReference type="EMBL" id="PVH91283.1"/>
    </source>
</evidence>
<proteinExistence type="predicted"/>
<dbReference type="Proteomes" id="UP000244855">
    <property type="component" value="Unassembled WGS sequence"/>
</dbReference>
<dbReference type="AlphaFoldDB" id="A0A2V1D1C3"/>
<dbReference type="STRING" id="97972.A0A2V1D1C3"/>
<name>A0A2V1D1C3_9PLEO</name>
<evidence type="ECO:0000313" key="2">
    <source>
        <dbReference type="Proteomes" id="UP000244855"/>
    </source>
</evidence>
<gene>
    <name evidence="1" type="ORF">DM02DRAFT_469498</name>
</gene>
<feature type="non-terminal residue" evidence="1">
    <location>
        <position position="74"/>
    </location>
</feature>